<dbReference type="Proteomes" id="UP001549037">
    <property type="component" value="Unassembled WGS sequence"/>
</dbReference>
<comment type="pathway">
    <text evidence="1">Isoprenoid biosynthesis; isopentenyl diphosphate biosynthesis via mevalonate pathway; isopentenyl diphosphate from (R)-mevalonate: step 2/3.</text>
</comment>
<proteinExistence type="predicted"/>
<dbReference type="PANTHER" id="PTHR31814:SF2">
    <property type="entry name" value="PHOSPHOMEVALONATE KINASE"/>
    <property type="match status" value="1"/>
</dbReference>
<dbReference type="NCBIfam" id="TIGR01220">
    <property type="entry name" value="Pmev_kin_Gr_pos"/>
    <property type="match status" value="1"/>
</dbReference>
<evidence type="ECO:0000256" key="4">
    <source>
        <dbReference type="ARBA" id="ARBA00022741"/>
    </source>
</evidence>
<feature type="domain" description="GHMP kinase N-terminal" evidence="7">
    <location>
        <begin position="72"/>
        <end position="157"/>
    </location>
</feature>
<keyword evidence="4" id="KW-0547">Nucleotide-binding</keyword>
<evidence type="ECO:0000256" key="6">
    <source>
        <dbReference type="ARBA" id="ARBA00022840"/>
    </source>
</evidence>
<evidence type="ECO:0000313" key="9">
    <source>
        <dbReference type="EMBL" id="MET3634287.1"/>
    </source>
</evidence>
<dbReference type="InterPro" id="IPR036554">
    <property type="entry name" value="GHMP_kinase_C_sf"/>
</dbReference>
<gene>
    <name evidence="9" type="ORF">ABID28_000926</name>
</gene>
<dbReference type="InterPro" id="IPR014721">
    <property type="entry name" value="Ribsml_uS5_D2-typ_fold_subgr"/>
</dbReference>
<evidence type="ECO:0000256" key="3">
    <source>
        <dbReference type="ARBA" id="ARBA00022679"/>
    </source>
</evidence>
<sequence length="330" mass="36594">MTKYVTTCGKLYLAGEYAVLTPGQSALIKNINIRMQAEIDFSETYQLVSDMFNYTVDLNPDQNYALIQETILVMEEFLTDQGLKLRPVRLSISGKMERDGKKFGIGSSGSVVLLTIKAMAELYDLSLSRDSLFRLATYILVKRGDNGSMGDLACIAFEDLILYQSFDRQILAQLIQEIPLRQVLASDWGYQIKPVSSQLTCQFLVGWTQEPSISAEMITQVKSAITPQFLSETEKATQKLTKAIEQGNQQGSIQQINRISELLANLSPLIYTEDLVALRQATEGLEAVAKSSGSGGGDCGIALVFSKVAEKKIKERWQELGIELLYASEL</sequence>
<reference evidence="9 10" key="1">
    <citation type="submission" date="2024-06" db="EMBL/GenBank/DDBJ databases">
        <title>Genomic Encyclopedia of Type Strains, Phase IV (KMG-IV): sequencing the most valuable type-strain genomes for metagenomic binning, comparative biology and taxonomic classification.</title>
        <authorList>
            <person name="Goeker M."/>
        </authorList>
    </citation>
    <scope>NUCLEOTIDE SEQUENCE [LARGE SCALE GENOMIC DNA]</scope>
    <source>
        <strain evidence="9 10">DSM 28302</strain>
    </source>
</reference>
<dbReference type="Pfam" id="PF00288">
    <property type="entry name" value="GHMP_kinases_N"/>
    <property type="match status" value="1"/>
</dbReference>
<evidence type="ECO:0000256" key="5">
    <source>
        <dbReference type="ARBA" id="ARBA00022777"/>
    </source>
</evidence>
<protein>
    <recommendedName>
        <fullName evidence="2">phosphomevalonate kinase</fullName>
        <ecNumber evidence="2">2.7.4.2</ecNumber>
    </recommendedName>
</protein>
<evidence type="ECO:0000256" key="2">
    <source>
        <dbReference type="ARBA" id="ARBA00012958"/>
    </source>
</evidence>
<dbReference type="RefSeq" id="WP_354368527.1">
    <property type="nucleotide sequence ID" value="NZ_JBEPLN010000012.1"/>
</dbReference>
<dbReference type="PANTHER" id="PTHR31814">
    <property type="match status" value="1"/>
</dbReference>
<dbReference type="Gene3D" id="3.30.70.890">
    <property type="entry name" value="GHMP kinase, C-terminal domain"/>
    <property type="match status" value="1"/>
</dbReference>
<dbReference type="EC" id="2.7.4.2" evidence="2"/>
<dbReference type="InterPro" id="IPR013750">
    <property type="entry name" value="GHMP_kinase_C_dom"/>
</dbReference>
<keyword evidence="3 9" id="KW-0808">Transferase</keyword>
<organism evidence="9 10">
    <name type="scientific">Streptococcus porcorum</name>
    <dbReference type="NCBI Taxonomy" id="701526"/>
    <lineage>
        <taxon>Bacteria</taxon>
        <taxon>Bacillati</taxon>
        <taxon>Bacillota</taxon>
        <taxon>Bacilli</taxon>
        <taxon>Lactobacillales</taxon>
        <taxon>Streptococcaceae</taxon>
        <taxon>Streptococcus</taxon>
    </lineage>
</organism>
<dbReference type="InterPro" id="IPR006204">
    <property type="entry name" value="GHMP_kinase_N_dom"/>
</dbReference>
<dbReference type="InterPro" id="IPR005917">
    <property type="entry name" value="Pmev_kinase_bact"/>
</dbReference>
<dbReference type="EMBL" id="JBEPLN010000012">
    <property type="protein sequence ID" value="MET3634287.1"/>
    <property type="molecule type" value="Genomic_DNA"/>
</dbReference>
<dbReference type="GO" id="GO:0004631">
    <property type="term" value="F:phosphomevalonate kinase activity"/>
    <property type="evidence" value="ECO:0007669"/>
    <property type="project" value="UniProtKB-EC"/>
</dbReference>
<comment type="caution">
    <text evidence="9">The sequence shown here is derived from an EMBL/GenBank/DDBJ whole genome shotgun (WGS) entry which is preliminary data.</text>
</comment>
<accession>A0ABV2JHD8</accession>
<feature type="domain" description="GHMP kinase C-terminal" evidence="8">
    <location>
        <begin position="250"/>
        <end position="321"/>
    </location>
</feature>
<evidence type="ECO:0000256" key="1">
    <source>
        <dbReference type="ARBA" id="ARBA00005017"/>
    </source>
</evidence>
<name>A0ABV2JHD8_9STRE</name>
<evidence type="ECO:0000313" key="10">
    <source>
        <dbReference type="Proteomes" id="UP001549037"/>
    </source>
</evidence>
<dbReference type="Gene3D" id="3.30.230.10">
    <property type="match status" value="1"/>
</dbReference>
<dbReference type="InterPro" id="IPR035102">
    <property type="entry name" value="Phosphomevalonate_kinase"/>
</dbReference>
<keyword evidence="5 9" id="KW-0418">Kinase</keyword>
<keyword evidence="10" id="KW-1185">Reference proteome</keyword>
<evidence type="ECO:0000259" key="7">
    <source>
        <dbReference type="Pfam" id="PF00288"/>
    </source>
</evidence>
<keyword evidence="6" id="KW-0067">ATP-binding</keyword>
<dbReference type="SUPFAM" id="SSF55060">
    <property type="entry name" value="GHMP Kinase, C-terminal domain"/>
    <property type="match status" value="1"/>
</dbReference>
<dbReference type="Pfam" id="PF08544">
    <property type="entry name" value="GHMP_kinases_C"/>
    <property type="match status" value="1"/>
</dbReference>
<dbReference type="InterPro" id="IPR020568">
    <property type="entry name" value="Ribosomal_Su5_D2-typ_SF"/>
</dbReference>
<dbReference type="SUPFAM" id="SSF54211">
    <property type="entry name" value="Ribosomal protein S5 domain 2-like"/>
    <property type="match status" value="1"/>
</dbReference>
<evidence type="ECO:0000259" key="8">
    <source>
        <dbReference type="Pfam" id="PF08544"/>
    </source>
</evidence>